<feature type="transmembrane region" description="Helical" evidence="1">
    <location>
        <begin position="161"/>
        <end position="179"/>
    </location>
</feature>
<dbReference type="Gene3D" id="2.60.40.4060">
    <property type="entry name" value="Reeler domain"/>
    <property type="match status" value="1"/>
</dbReference>
<dbReference type="InterPro" id="IPR002861">
    <property type="entry name" value="Reeler_dom"/>
</dbReference>
<keyword evidence="4" id="KW-1185">Reference proteome</keyword>
<keyword evidence="1" id="KW-1133">Transmembrane helix</keyword>
<sequence length="182" mass="19967">MTSARKANVVGAPASACKTMKPIHMGVHSQPHPAPYELLVWAHSFTNGWPITVQVLGPEYRGLLLEARMFGSTAALGTWQSPPNNTRFLQCSGNPQGAVTHSNMELKTSLATYTWLPLSSGCPPFIAFIATVAHSRETYWLNIKSKILWRDPTATCGTEKFTWTATTVIGLLFHLLLLLSCI</sequence>
<accession>A0A151NN66</accession>
<feature type="domain" description="Reelin" evidence="2">
    <location>
        <begin position="17"/>
        <end position="140"/>
    </location>
</feature>
<dbReference type="Proteomes" id="UP000050525">
    <property type="component" value="Unassembled WGS sequence"/>
</dbReference>
<dbReference type="eggNOG" id="ENOG502RZGI">
    <property type="taxonomic scope" value="Eukaryota"/>
</dbReference>
<dbReference type="STRING" id="8496.A0A151NN66"/>
<dbReference type="CDD" id="cd08544">
    <property type="entry name" value="Reeler"/>
    <property type="match status" value="1"/>
</dbReference>
<organism evidence="3 4">
    <name type="scientific">Alligator mississippiensis</name>
    <name type="common">American alligator</name>
    <dbReference type="NCBI Taxonomy" id="8496"/>
    <lineage>
        <taxon>Eukaryota</taxon>
        <taxon>Metazoa</taxon>
        <taxon>Chordata</taxon>
        <taxon>Craniata</taxon>
        <taxon>Vertebrata</taxon>
        <taxon>Euteleostomi</taxon>
        <taxon>Archelosauria</taxon>
        <taxon>Archosauria</taxon>
        <taxon>Crocodylia</taxon>
        <taxon>Alligatoridae</taxon>
        <taxon>Alligatorinae</taxon>
        <taxon>Alligator</taxon>
    </lineage>
</organism>
<comment type="caution">
    <text evidence="3">The sequence shown here is derived from an EMBL/GenBank/DDBJ whole genome shotgun (WGS) entry which is preliminary data.</text>
</comment>
<dbReference type="InterPro" id="IPR051237">
    <property type="entry name" value="Ferric-chelate_Red/DefProt"/>
</dbReference>
<protein>
    <submittedName>
        <fullName evidence="3">Defense protein 3</fullName>
    </submittedName>
</protein>
<gene>
    <name evidence="3" type="ORF">Y1Q_0015507</name>
</gene>
<reference evidence="3 4" key="1">
    <citation type="journal article" date="2012" name="Genome Biol.">
        <title>Sequencing three crocodilian genomes to illuminate the evolution of archosaurs and amniotes.</title>
        <authorList>
            <person name="St John J.A."/>
            <person name="Braun E.L."/>
            <person name="Isberg S.R."/>
            <person name="Miles L.G."/>
            <person name="Chong A.Y."/>
            <person name="Gongora J."/>
            <person name="Dalzell P."/>
            <person name="Moran C."/>
            <person name="Bed'hom B."/>
            <person name="Abzhanov A."/>
            <person name="Burgess S.C."/>
            <person name="Cooksey A.M."/>
            <person name="Castoe T.A."/>
            <person name="Crawford N.G."/>
            <person name="Densmore L.D."/>
            <person name="Drew J.C."/>
            <person name="Edwards S.V."/>
            <person name="Faircloth B.C."/>
            <person name="Fujita M.K."/>
            <person name="Greenwold M.J."/>
            <person name="Hoffmann F.G."/>
            <person name="Howard J.M."/>
            <person name="Iguchi T."/>
            <person name="Janes D.E."/>
            <person name="Khan S.Y."/>
            <person name="Kohno S."/>
            <person name="de Koning A.J."/>
            <person name="Lance S.L."/>
            <person name="McCarthy F.M."/>
            <person name="McCormack J.E."/>
            <person name="Merchant M.E."/>
            <person name="Peterson D.G."/>
            <person name="Pollock D.D."/>
            <person name="Pourmand N."/>
            <person name="Raney B.J."/>
            <person name="Roessler K.A."/>
            <person name="Sanford J.R."/>
            <person name="Sawyer R.H."/>
            <person name="Schmidt C.J."/>
            <person name="Triplett E.W."/>
            <person name="Tuberville T.D."/>
            <person name="Venegas-Anaya M."/>
            <person name="Howard J.T."/>
            <person name="Jarvis E.D."/>
            <person name="Guillette L.J.Jr."/>
            <person name="Glenn T.C."/>
            <person name="Green R.E."/>
            <person name="Ray D.A."/>
        </authorList>
    </citation>
    <scope>NUCLEOTIDE SEQUENCE [LARGE SCALE GENOMIC DNA]</scope>
    <source>
        <strain evidence="3">KSC_2009_1</strain>
    </source>
</reference>
<dbReference type="PANTHER" id="PTHR45828:SF32">
    <property type="entry name" value="SI:DKEY-251I10.2"/>
    <property type="match status" value="1"/>
</dbReference>
<dbReference type="InterPro" id="IPR042307">
    <property type="entry name" value="Reeler_sf"/>
</dbReference>
<proteinExistence type="predicted"/>
<dbReference type="GO" id="GO:0016020">
    <property type="term" value="C:membrane"/>
    <property type="evidence" value="ECO:0007669"/>
    <property type="project" value="TreeGrafter"/>
</dbReference>
<dbReference type="PhylomeDB" id="A0A151NN66"/>
<keyword evidence="1" id="KW-0812">Transmembrane</keyword>
<evidence type="ECO:0000256" key="1">
    <source>
        <dbReference type="SAM" id="Phobius"/>
    </source>
</evidence>
<keyword evidence="1" id="KW-0472">Membrane</keyword>
<evidence type="ECO:0000259" key="2">
    <source>
        <dbReference type="Pfam" id="PF02014"/>
    </source>
</evidence>
<evidence type="ECO:0000313" key="3">
    <source>
        <dbReference type="EMBL" id="KYO38223.1"/>
    </source>
</evidence>
<dbReference type="Pfam" id="PF02014">
    <property type="entry name" value="Reeler"/>
    <property type="match status" value="1"/>
</dbReference>
<dbReference type="EMBL" id="AKHW03002524">
    <property type="protein sequence ID" value="KYO38223.1"/>
    <property type="molecule type" value="Genomic_DNA"/>
</dbReference>
<dbReference type="PANTHER" id="PTHR45828">
    <property type="entry name" value="CYTOCHROME B561/FERRIC REDUCTASE TRANSMEMBRANE"/>
    <property type="match status" value="1"/>
</dbReference>
<dbReference type="AlphaFoldDB" id="A0A151NN66"/>
<evidence type="ECO:0000313" key="4">
    <source>
        <dbReference type="Proteomes" id="UP000050525"/>
    </source>
</evidence>
<name>A0A151NN66_ALLMI</name>